<feature type="compositionally biased region" description="Basic and acidic residues" evidence="1">
    <location>
        <begin position="207"/>
        <end position="230"/>
    </location>
</feature>
<keyword evidence="5" id="KW-1185">Reference proteome</keyword>
<feature type="region of interest" description="Disordered" evidence="1">
    <location>
        <begin position="207"/>
        <end position="253"/>
    </location>
</feature>
<evidence type="ECO:0000313" key="4">
    <source>
        <dbReference type="EMBL" id="CAD6197922.1"/>
    </source>
</evidence>
<comment type="caution">
    <text evidence="4">The sequence shown here is derived from an EMBL/GenBank/DDBJ whole genome shotgun (WGS) entry which is preliminary data.</text>
</comment>
<sequence>MSPIFLLLLAFPAAFCAKTTTVSPPTCPDNTWKLFSRTENRFWCIKYFDGNVNRYDAQSACEKIGATLTGFENQEEFEFLRDTAAREILKFGLKYGGAYWIDGVRTPQCHGYRNINCTAVESFTWSNDYTKGTFAFTKFDNWEPNNSQAHGEDENCLQGLIYLEYPSINGVLNDFACSRAVVNYPLFETSTTRGYFCGQMATVPQSHSEEEKDCSSEERGRHRHHSSEEKRRHRHHSSKEKRRPGKKEWRNSRPVVQPPEIKSFVSIHGYNRKTMLPHVALMTRLNSFAARPLVAILRQSSRNIAVYLLVYLDAQLSTGDFVRAGQTLSED</sequence>
<dbReference type="InterPro" id="IPR001304">
    <property type="entry name" value="C-type_lectin-like"/>
</dbReference>
<reference evidence="4" key="1">
    <citation type="submission" date="2020-10" db="EMBL/GenBank/DDBJ databases">
        <authorList>
            <person name="Kikuchi T."/>
        </authorList>
    </citation>
    <scope>NUCLEOTIDE SEQUENCE</scope>
    <source>
        <strain evidence="4">NKZ352</strain>
    </source>
</reference>
<dbReference type="PANTHER" id="PTHR23124">
    <property type="entry name" value="C-TYPE LECTIN DOMAIN-CONTAINING PROTEIN-RELATED-RELATED"/>
    <property type="match status" value="1"/>
</dbReference>
<accession>A0A8S1HXT8</accession>
<feature type="compositionally biased region" description="Basic residues" evidence="1">
    <location>
        <begin position="231"/>
        <end position="245"/>
    </location>
</feature>
<dbReference type="Proteomes" id="UP000835052">
    <property type="component" value="Unassembled WGS sequence"/>
</dbReference>
<feature type="signal peptide" evidence="2">
    <location>
        <begin position="1"/>
        <end position="16"/>
    </location>
</feature>
<evidence type="ECO:0000256" key="2">
    <source>
        <dbReference type="SAM" id="SignalP"/>
    </source>
</evidence>
<dbReference type="InterPro" id="IPR016186">
    <property type="entry name" value="C-type_lectin-like/link_sf"/>
</dbReference>
<proteinExistence type="predicted"/>
<evidence type="ECO:0000313" key="5">
    <source>
        <dbReference type="Proteomes" id="UP000835052"/>
    </source>
</evidence>
<dbReference type="Gene3D" id="3.10.100.10">
    <property type="entry name" value="Mannose-Binding Protein A, subunit A"/>
    <property type="match status" value="1"/>
</dbReference>
<keyword evidence="2" id="KW-0732">Signal</keyword>
<gene>
    <name evidence="4" type="ORF">CAUJ_LOCUS13829</name>
</gene>
<dbReference type="OrthoDB" id="6727623at2759"/>
<protein>
    <recommendedName>
        <fullName evidence="3">C-type lectin domain-containing protein</fullName>
    </recommendedName>
</protein>
<dbReference type="SMART" id="SM00034">
    <property type="entry name" value="CLECT"/>
    <property type="match status" value="1"/>
</dbReference>
<evidence type="ECO:0000256" key="1">
    <source>
        <dbReference type="SAM" id="MobiDB-lite"/>
    </source>
</evidence>
<evidence type="ECO:0000259" key="3">
    <source>
        <dbReference type="PROSITE" id="PS50041"/>
    </source>
</evidence>
<dbReference type="Pfam" id="PF00059">
    <property type="entry name" value="Lectin_C"/>
    <property type="match status" value="1"/>
</dbReference>
<dbReference type="SUPFAM" id="SSF56436">
    <property type="entry name" value="C-type lectin-like"/>
    <property type="match status" value="1"/>
</dbReference>
<name>A0A8S1HXT8_9PELO</name>
<feature type="chain" id="PRO_5035857688" description="C-type lectin domain-containing protein" evidence="2">
    <location>
        <begin position="17"/>
        <end position="331"/>
    </location>
</feature>
<dbReference type="EMBL" id="CAJGYM010000109">
    <property type="protein sequence ID" value="CAD6197922.1"/>
    <property type="molecule type" value="Genomic_DNA"/>
</dbReference>
<dbReference type="AlphaFoldDB" id="A0A8S1HXT8"/>
<feature type="domain" description="C-type lectin" evidence="3">
    <location>
        <begin position="40"/>
        <end position="179"/>
    </location>
</feature>
<dbReference type="PROSITE" id="PS50041">
    <property type="entry name" value="C_TYPE_LECTIN_2"/>
    <property type="match status" value="1"/>
</dbReference>
<dbReference type="InterPro" id="IPR016187">
    <property type="entry name" value="CTDL_fold"/>
</dbReference>
<dbReference type="CDD" id="cd00037">
    <property type="entry name" value="CLECT"/>
    <property type="match status" value="1"/>
</dbReference>
<organism evidence="4 5">
    <name type="scientific">Caenorhabditis auriculariae</name>
    <dbReference type="NCBI Taxonomy" id="2777116"/>
    <lineage>
        <taxon>Eukaryota</taxon>
        <taxon>Metazoa</taxon>
        <taxon>Ecdysozoa</taxon>
        <taxon>Nematoda</taxon>
        <taxon>Chromadorea</taxon>
        <taxon>Rhabditida</taxon>
        <taxon>Rhabditina</taxon>
        <taxon>Rhabditomorpha</taxon>
        <taxon>Rhabditoidea</taxon>
        <taxon>Rhabditidae</taxon>
        <taxon>Peloderinae</taxon>
        <taxon>Caenorhabditis</taxon>
    </lineage>
</organism>